<accession>A0A8X8X807</accession>
<gene>
    <name evidence="2" type="ORF">SASPL_131024</name>
</gene>
<dbReference type="PANTHER" id="PTHR47780">
    <property type="entry name" value="PROTEIN SET DOMAIN GROUP 41"/>
    <property type="match status" value="1"/>
</dbReference>
<protein>
    <recommendedName>
        <fullName evidence="1">SET domain-containing protein</fullName>
    </recommendedName>
</protein>
<reference evidence="2" key="1">
    <citation type="submission" date="2018-01" db="EMBL/GenBank/DDBJ databases">
        <authorList>
            <person name="Mao J.F."/>
        </authorList>
    </citation>
    <scope>NUCLEOTIDE SEQUENCE</scope>
    <source>
        <strain evidence="2">Huo1</strain>
        <tissue evidence="2">Leaf</tissue>
    </source>
</reference>
<dbReference type="CDD" id="cd20071">
    <property type="entry name" value="SET_SMYD"/>
    <property type="match status" value="1"/>
</dbReference>
<evidence type="ECO:0000313" key="3">
    <source>
        <dbReference type="Proteomes" id="UP000298416"/>
    </source>
</evidence>
<proteinExistence type="predicted"/>
<evidence type="ECO:0000259" key="1">
    <source>
        <dbReference type="Pfam" id="PF00856"/>
    </source>
</evidence>
<evidence type="ECO:0000313" key="2">
    <source>
        <dbReference type="EMBL" id="KAG6408022.1"/>
    </source>
</evidence>
<dbReference type="InterPro" id="IPR011990">
    <property type="entry name" value="TPR-like_helical_dom_sf"/>
</dbReference>
<reference evidence="2" key="2">
    <citation type="submission" date="2020-08" db="EMBL/GenBank/DDBJ databases">
        <title>Plant Genome Project.</title>
        <authorList>
            <person name="Zhang R.-G."/>
        </authorList>
    </citation>
    <scope>NUCLEOTIDE SEQUENCE</scope>
    <source>
        <strain evidence="2">Huo1</strain>
        <tissue evidence="2">Leaf</tissue>
    </source>
</reference>
<feature type="domain" description="SET" evidence="1">
    <location>
        <begin position="207"/>
        <end position="297"/>
    </location>
</feature>
<dbReference type="SUPFAM" id="SSF82199">
    <property type="entry name" value="SET domain"/>
    <property type="match status" value="1"/>
</dbReference>
<dbReference type="Proteomes" id="UP000298416">
    <property type="component" value="Unassembled WGS sequence"/>
</dbReference>
<dbReference type="OrthoDB" id="5945798at2759"/>
<organism evidence="2">
    <name type="scientific">Salvia splendens</name>
    <name type="common">Scarlet sage</name>
    <dbReference type="NCBI Taxonomy" id="180675"/>
    <lineage>
        <taxon>Eukaryota</taxon>
        <taxon>Viridiplantae</taxon>
        <taxon>Streptophyta</taxon>
        <taxon>Embryophyta</taxon>
        <taxon>Tracheophyta</taxon>
        <taxon>Spermatophyta</taxon>
        <taxon>Magnoliopsida</taxon>
        <taxon>eudicotyledons</taxon>
        <taxon>Gunneridae</taxon>
        <taxon>Pentapetalae</taxon>
        <taxon>asterids</taxon>
        <taxon>lamiids</taxon>
        <taxon>Lamiales</taxon>
        <taxon>Lamiaceae</taxon>
        <taxon>Nepetoideae</taxon>
        <taxon>Mentheae</taxon>
        <taxon>Salviinae</taxon>
        <taxon>Salvia</taxon>
        <taxon>Salvia subgen. Calosphace</taxon>
        <taxon>core Calosphace</taxon>
    </lineage>
</organism>
<dbReference type="Gene3D" id="2.170.270.10">
    <property type="entry name" value="SET domain"/>
    <property type="match status" value="1"/>
</dbReference>
<dbReference type="InterPro" id="IPR001214">
    <property type="entry name" value="SET_dom"/>
</dbReference>
<dbReference type="PANTHER" id="PTHR47780:SF1">
    <property type="entry name" value="PROTEIN SET DOMAIN GROUP 41"/>
    <property type="match status" value="1"/>
</dbReference>
<sequence length="635" mass="70539">MEMKAIQDIGIGEDLTPPLRPLAAVLHHSALTSHCSACFSTLPRHPFSPFADNAPTPLYCSLSCSAADSALHSSSGEHHLLSNSPHSSSDSSSDLRLSLRLAHIFQNLPQDCTFTPQSSFVGTKNESQSLCCLERIAGLMTNRENLVKKTQIDDHDYDESLKRIREGAEMMAMARGKDVNSEGFALEEMVLCLVMTNAVEVQEKSGCCLGIAVYDAAFSWINHSCSPNSCYRFSVGPANVERLPLRIAPATSIDVSCSGRNGDGLRYHVQDRYGYGPTLVVRSVKSICKGEEVTIAYTDLLQPKEMRQAELLFKHRFSCSCKRCGAWPTSYADYALQARPTDNPESSDDEIEKVMQNSVFEDAITDYLSFGDTKLCCQKLEVFLCDYDYSYKSLESKETKLPQKVKLHPFHHISLQAYTALASAYKVQASDLLALSCQLEALKMDKMSSAYSLLHAGVVNHLYMSEPAIVTAAANFWINAGESLLNLARRSLKDDGEPFQIELSTLLTLECDDCCLVDSLEANTVRPELEEMKSRLCNCIANIASKVWSFLSSESNFLKFIQNPVDLRWLESPADSEVSDTDSRLRVEICSNEVKMNLILLSIHCLRYGAMLLSICYGFSVETNYLRALDDIMKA</sequence>
<dbReference type="Pfam" id="PF00856">
    <property type="entry name" value="SET"/>
    <property type="match status" value="1"/>
</dbReference>
<name>A0A8X8X807_SALSN</name>
<dbReference type="Gene3D" id="1.25.40.10">
    <property type="entry name" value="Tetratricopeptide repeat domain"/>
    <property type="match status" value="1"/>
</dbReference>
<comment type="caution">
    <text evidence="2">The sequence shown here is derived from an EMBL/GenBank/DDBJ whole genome shotgun (WGS) entry which is preliminary data.</text>
</comment>
<keyword evidence="3" id="KW-1185">Reference proteome</keyword>
<dbReference type="EMBL" id="PNBA02000011">
    <property type="protein sequence ID" value="KAG6408022.1"/>
    <property type="molecule type" value="Genomic_DNA"/>
</dbReference>
<dbReference type="InterPro" id="IPR046341">
    <property type="entry name" value="SET_dom_sf"/>
</dbReference>
<dbReference type="AlphaFoldDB" id="A0A8X8X807"/>